<reference evidence="2 3" key="1">
    <citation type="journal article" date="2019" name="PLoS ONE">
        <title>Comparative genome analysis indicates high evolutionary potential of pathogenicity genes in Colletotrichum tanaceti.</title>
        <authorList>
            <person name="Lelwala R.V."/>
            <person name="Korhonen P.K."/>
            <person name="Young N.D."/>
            <person name="Scott J.B."/>
            <person name="Ades P.A."/>
            <person name="Gasser R.B."/>
            <person name="Taylor P.W.J."/>
        </authorList>
    </citation>
    <scope>NUCLEOTIDE SEQUENCE [LARGE SCALE GENOMIC DNA]</scope>
    <source>
        <strain evidence="2">BRIP57314</strain>
    </source>
</reference>
<dbReference type="AlphaFoldDB" id="A0A4U6X989"/>
<evidence type="ECO:0000313" key="3">
    <source>
        <dbReference type="Proteomes" id="UP000310108"/>
    </source>
</evidence>
<keyword evidence="3" id="KW-1185">Reference proteome</keyword>
<feature type="region of interest" description="Disordered" evidence="1">
    <location>
        <begin position="387"/>
        <end position="433"/>
    </location>
</feature>
<dbReference type="STRING" id="1306861.A0A4U6X989"/>
<proteinExistence type="predicted"/>
<sequence length="582" mass="62718">MADAVFPASQASSDFALEPISAAVLCRRETKRRDAVRARGAVRVGCREMDEEVLLTGGFERGNVVGISSESEQMGLLMSLQTLANTLCDQGGGGDGDDGVGTVGASMKMRARAMVITTQPPAAILPALRDAIRAELRVLGTAEAEVKGLLVNCLERVSVSRVFDLEGLWEVVGDLDIPPASSGAEAPSVPEQRRQQEQQQPDEENQTRETVHVPEPSTESPIPSAPEEQPERIVLPELKPPRPTRTEVADSDAEEFLSSASSSSELSPPPSSIRSPTPYMAMESPKQATSQENTQGVVQEVKQERAQEELLEKPLEQNKSNPREEEPNEPDLPDIILITHFHSLMTALFTHRNRQSAHASLQLLSSHLRYLARNLPSSPLIMLLNSTSSSKETPKPANPQDSSAQPMPPPPPPNYGGNAGGSGNKPLDPTLRSIFNPPPLNVAGYYGGSQAASRRNKPTFGLVFSQLLDLHLLCTRVPRDKEDTEKLYALTSEREPGGGGRGDATGVPGAVRYVWVVEVLLDENGVWKGDSSTGAAAKARQGREQRWAAVDVRGGRVVDAFETVVERVAEVRVVGGFGGPRV</sequence>
<feature type="compositionally biased region" description="Polar residues" evidence="1">
    <location>
        <begin position="286"/>
        <end position="297"/>
    </location>
</feature>
<evidence type="ECO:0000313" key="2">
    <source>
        <dbReference type="EMBL" id="TKW51995.1"/>
    </source>
</evidence>
<gene>
    <name evidence="2" type="ORF">CTA1_13187</name>
</gene>
<organism evidence="2 3">
    <name type="scientific">Colletotrichum tanaceti</name>
    <dbReference type="NCBI Taxonomy" id="1306861"/>
    <lineage>
        <taxon>Eukaryota</taxon>
        <taxon>Fungi</taxon>
        <taxon>Dikarya</taxon>
        <taxon>Ascomycota</taxon>
        <taxon>Pezizomycotina</taxon>
        <taxon>Sordariomycetes</taxon>
        <taxon>Hypocreomycetidae</taxon>
        <taxon>Glomerellales</taxon>
        <taxon>Glomerellaceae</taxon>
        <taxon>Colletotrichum</taxon>
        <taxon>Colletotrichum destructivum species complex</taxon>
    </lineage>
</organism>
<dbReference type="Proteomes" id="UP000310108">
    <property type="component" value="Unassembled WGS sequence"/>
</dbReference>
<accession>A0A4U6X989</accession>
<name>A0A4U6X989_9PEZI</name>
<feature type="region of interest" description="Disordered" evidence="1">
    <location>
        <begin position="179"/>
        <end position="331"/>
    </location>
</feature>
<dbReference type="EMBL" id="PJEX01000268">
    <property type="protein sequence ID" value="TKW51995.1"/>
    <property type="molecule type" value="Genomic_DNA"/>
</dbReference>
<comment type="caution">
    <text evidence="2">The sequence shown here is derived from an EMBL/GenBank/DDBJ whole genome shotgun (WGS) entry which is preliminary data.</text>
</comment>
<evidence type="ECO:0000256" key="1">
    <source>
        <dbReference type="SAM" id="MobiDB-lite"/>
    </source>
</evidence>
<protein>
    <submittedName>
        <fullName evidence="2">Uncharacterized protein</fullName>
    </submittedName>
</protein>
<feature type="compositionally biased region" description="Basic and acidic residues" evidence="1">
    <location>
        <begin position="301"/>
        <end position="325"/>
    </location>
</feature>
<feature type="compositionally biased region" description="Low complexity" evidence="1">
    <location>
        <begin position="256"/>
        <end position="266"/>
    </location>
</feature>